<dbReference type="SUPFAM" id="SSF55729">
    <property type="entry name" value="Acyl-CoA N-acyltransferases (Nat)"/>
    <property type="match status" value="1"/>
</dbReference>
<dbReference type="Pfam" id="PF13302">
    <property type="entry name" value="Acetyltransf_3"/>
    <property type="match status" value="1"/>
</dbReference>
<evidence type="ECO:0000256" key="2">
    <source>
        <dbReference type="ARBA" id="ARBA00023315"/>
    </source>
</evidence>
<name>A0A0M0L069_9BACI</name>
<dbReference type="EMBL" id="LILC01000016">
    <property type="protein sequence ID" value="KOO44282.1"/>
    <property type="molecule type" value="Genomic_DNA"/>
</dbReference>
<evidence type="ECO:0000256" key="1">
    <source>
        <dbReference type="ARBA" id="ARBA00022679"/>
    </source>
</evidence>
<comment type="similarity">
    <text evidence="3">Belongs to the acetyltransferase family. RimJ subfamily.</text>
</comment>
<keyword evidence="2" id="KW-0012">Acyltransferase</keyword>
<sequence length="168" mass="19609">MNLSLNPLRVSDAENLFAFELSNRAYFEKMIPGRGDHYYYFKNFWESLQELLEEQRQGKSYFYLIKNEQEHILGRVNLTDLHDGSAHLGYRIGEAHTGKGVASRSVGMLLQEALRNSEVQEIKAKTTHTNIGSQKVLEKNSFRYVGEDDTLHLHSDDVRFVYYEWTTR</sequence>
<dbReference type="RefSeq" id="WP_053401936.1">
    <property type="nucleotide sequence ID" value="NZ_JAUKEN010000001.1"/>
</dbReference>
<dbReference type="PATRIC" id="fig|284581.3.peg.4811"/>
<dbReference type="GO" id="GO:0008999">
    <property type="term" value="F:protein-N-terminal-alanine acetyltransferase activity"/>
    <property type="evidence" value="ECO:0007669"/>
    <property type="project" value="TreeGrafter"/>
</dbReference>
<accession>A0A0M0L069</accession>
<dbReference type="InterPro" id="IPR000182">
    <property type="entry name" value="GNAT_dom"/>
</dbReference>
<dbReference type="Gene3D" id="3.40.630.30">
    <property type="match status" value="1"/>
</dbReference>
<dbReference type="InterPro" id="IPR051531">
    <property type="entry name" value="N-acetyltransferase"/>
</dbReference>
<dbReference type="PANTHER" id="PTHR43792:SF8">
    <property type="entry name" value="[RIBOSOMAL PROTEIN US5]-ALANINE N-ACETYLTRANSFERASE"/>
    <property type="match status" value="1"/>
</dbReference>
<evidence type="ECO:0000313" key="5">
    <source>
        <dbReference type="EMBL" id="KOO44282.1"/>
    </source>
</evidence>
<dbReference type="InterPro" id="IPR016181">
    <property type="entry name" value="Acyl_CoA_acyltransferase"/>
</dbReference>
<dbReference type="OrthoDB" id="9801656at2"/>
<comment type="caution">
    <text evidence="5">The sequence shown here is derived from an EMBL/GenBank/DDBJ whole genome shotgun (WGS) entry which is preliminary data.</text>
</comment>
<evidence type="ECO:0000313" key="6">
    <source>
        <dbReference type="Proteomes" id="UP000037558"/>
    </source>
</evidence>
<proteinExistence type="inferred from homology"/>
<dbReference type="PANTHER" id="PTHR43792">
    <property type="entry name" value="GNAT FAMILY, PUTATIVE (AFU_ORTHOLOGUE AFUA_3G00765)-RELATED-RELATED"/>
    <property type="match status" value="1"/>
</dbReference>
<keyword evidence="1" id="KW-0808">Transferase</keyword>
<protein>
    <recommendedName>
        <fullName evidence="4">N-acetyltransferase domain-containing protein</fullName>
    </recommendedName>
</protein>
<dbReference type="GO" id="GO:0005737">
    <property type="term" value="C:cytoplasm"/>
    <property type="evidence" value="ECO:0007669"/>
    <property type="project" value="TreeGrafter"/>
</dbReference>
<dbReference type="STRING" id="284581.AMD01_13420"/>
<evidence type="ECO:0000259" key="4">
    <source>
        <dbReference type="PROSITE" id="PS51186"/>
    </source>
</evidence>
<organism evidence="5 6">
    <name type="scientific">Priestia koreensis</name>
    <dbReference type="NCBI Taxonomy" id="284581"/>
    <lineage>
        <taxon>Bacteria</taxon>
        <taxon>Bacillati</taxon>
        <taxon>Bacillota</taxon>
        <taxon>Bacilli</taxon>
        <taxon>Bacillales</taxon>
        <taxon>Bacillaceae</taxon>
        <taxon>Priestia</taxon>
    </lineage>
</organism>
<dbReference type="Proteomes" id="UP000037558">
    <property type="component" value="Unassembled WGS sequence"/>
</dbReference>
<dbReference type="AlphaFoldDB" id="A0A0M0L069"/>
<gene>
    <name evidence="5" type="ORF">AMD01_13420</name>
</gene>
<feature type="domain" description="N-acetyltransferase" evidence="4">
    <location>
        <begin position="3"/>
        <end position="168"/>
    </location>
</feature>
<reference evidence="6" key="1">
    <citation type="submission" date="2015-08" db="EMBL/GenBank/DDBJ databases">
        <title>Fjat-14210 dsm16467.</title>
        <authorList>
            <person name="Liu B."/>
            <person name="Wang J."/>
            <person name="Zhu Y."/>
            <person name="Liu G."/>
            <person name="Chen Q."/>
            <person name="Chen Z."/>
            <person name="Lan J."/>
            <person name="Che J."/>
            <person name="Ge C."/>
            <person name="Shi H."/>
            <person name="Pan Z."/>
            <person name="Liu X."/>
        </authorList>
    </citation>
    <scope>NUCLEOTIDE SEQUENCE [LARGE SCALE GENOMIC DNA]</scope>
    <source>
        <strain evidence="6">DSM 16467</strain>
    </source>
</reference>
<evidence type="ECO:0000256" key="3">
    <source>
        <dbReference type="ARBA" id="ARBA00038502"/>
    </source>
</evidence>
<dbReference type="PROSITE" id="PS51186">
    <property type="entry name" value="GNAT"/>
    <property type="match status" value="1"/>
</dbReference>
<keyword evidence="6" id="KW-1185">Reference proteome</keyword>